<gene>
    <name evidence="8" type="ORF">H735_22405</name>
</gene>
<evidence type="ECO:0000256" key="6">
    <source>
        <dbReference type="SAM" id="Phobius"/>
    </source>
</evidence>
<evidence type="ECO:0000256" key="1">
    <source>
        <dbReference type="ARBA" id="ARBA00004651"/>
    </source>
</evidence>
<evidence type="ECO:0000256" key="4">
    <source>
        <dbReference type="ARBA" id="ARBA00022989"/>
    </source>
</evidence>
<dbReference type="PATRIC" id="fig|1229493.5.peg.3886"/>
<reference evidence="8 9" key="1">
    <citation type="submission" date="2014-07" db="EMBL/GenBank/DDBJ databases">
        <title>Unique and conserved regions in Vibrio harveyi and related species in comparison with the shrimp pathogen Vibrio harveyi CAIM 1792.</title>
        <authorList>
            <person name="Espinoza-Valles I."/>
            <person name="Vora G."/>
            <person name="Leekitcharoenphon P."/>
            <person name="Ussery D."/>
            <person name="Hoj L."/>
            <person name="Gomez-Gil B."/>
        </authorList>
    </citation>
    <scope>NUCLEOTIDE SEQUENCE [LARGE SCALE GENOMIC DNA]</scope>
    <source>
        <strain evidence="9">CAIM 1854 / LMG 25443</strain>
    </source>
</reference>
<feature type="transmembrane region" description="Helical" evidence="6">
    <location>
        <begin position="262"/>
        <end position="282"/>
    </location>
</feature>
<accession>A0A0C1Z1B0</accession>
<keyword evidence="5 6" id="KW-0472">Membrane</keyword>
<feature type="transmembrane region" description="Helical" evidence="6">
    <location>
        <begin position="289"/>
        <end position="307"/>
    </location>
</feature>
<dbReference type="RefSeq" id="WP_020195030.1">
    <property type="nucleotide sequence ID" value="NZ_BAOH01000011.1"/>
</dbReference>
<feature type="transmembrane region" description="Helical" evidence="6">
    <location>
        <begin position="332"/>
        <end position="350"/>
    </location>
</feature>
<dbReference type="InterPro" id="IPR035681">
    <property type="entry name" value="ComA-like_MBL"/>
</dbReference>
<name>A0A0C1Z1B0_9VIBR</name>
<dbReference type="InterPro" id="IPR052159">
    <property type="entry name" value="Competence_DNA_uptake"/>
</dbReference>
<evidence type="ECO:0000256" key="5">
    <source>
        <dbReference type="ARBA" id="ARBA00023136"/>
    </source>
</evidence>
<sequence length="752" mass="83939">MTLLEKSLTLALFVASVISSAWWPTMPDWRWLLLGIIAIGSIIKLRRGLLSIGAIWGFMVVIIHGNVMEHQRQALFQAGVNITINGKVDSPFTQISHGYEGIAQINQVNSQKLLPFLKPKIRLITALPLTVNSEFTTQVTMKPILGLKNEAGYDAEKQAAGKGIVARAVVISDATWVIRTQTSIRQQIIATTKEHISELEHFPLISALAFSDRSLLTQSDWDALRDSGLLHLVSISGLHIGMAFAFGMSVGLVVRYGLPNYAFLPPLFGLITALAYAWLANFSLPTTRAFSVCAIYLLLKFSLVYWSPWRVLLLAVSIQLCLEPFAPLNMSFWLSYLSVVAVLFAVNVVQQAQGHWIAKLTALLKVQLVLTMLIVPISGVFFSGTSLSSIVYNLIFIPWFGFIVVPLMFIALIATPLSDDIAALLWQCLDWVLLPLSWSLQFAEGSWYSMSLEMTLLVIAITCAFIGARFLTKGVMAILLLVIVSAALFHERQFGRWRIDVLDVGHGLAVLIEKEGEVLLYDTGKAWNTGSIAQQVVSPVLHRRGFRSIDVLIVSHADSDHAGGRDYIEQHFSPKTKFSSQQYFDYQPCIAGEKWTWQALKFEVLWPPKQVNRAYNPHSCVIRVVDTESDFKLLLTGDIEAISEWILVREPDKLESDVLLVPHHGSKSSSNPKFVKAVSPQLAIASLAKANQWGMPADKVIHAYENANAHWLDTGTSGQVSVFIDQDNWHFETKRSETIEPWYRQMLRKGVE</sequence>
<dbReference type="GO" id="GO:0005886">
    <property type="term" value="C:plasma membrane"/>
    <property type="evidence" value="ECO:0007669"/>
    <property type="project" value="UniProtKB-SubCell"/>
</dbReference>
<dbReference type="GO" id="GO:0030420">
    <property type="term" value="P:establishment of competence for transformation"/>
    <property type="evidence" value="ECO:0007669"/>
    <property type="project" value="InterPro"/>
</dbReference>
<keyword evidence="4 6" id="KW-1133">Transmembrane helix</keyword>
<feature type="transmembrane region" description="Helical" evidence="6">
    <location>
        <begin position="390"/>
        <end position="414"/>
    </location>
</feature>
<dbReference type="EMBL" id="JPRD01000046">
    <property type="protein sequence ID" value="KIF50895.1"/>
    <property type="molecule type" value="Genomic_DNA"/>
</dbReference>
<dbReference type="NCBIfam" id="TIGR00361">
    <property type="entry name" value="ComEC_Rec2"/>
    <property type="match status" value="1"/>
</dbReference>
<dbReference type="InterPro" id="IPR001279">
    <property type="entry name" value="Metallo-B-lactamas"/>
</dbReference>
<organism evidence="8 9">
    <name type="scientific">Vibrio owensii CAIM 1854 = LMG 25443</name>
    <dbReference type="NCBI Taxonomy" id="1229493"/>
    <lineage>
        <taxon>Bacteria</taxon>
        <taxon>Pseudomonadati</taxon>
        <taxon>Pseudomonadota</taxon>
        <taxon>Gammaproteobacteria</taxon>
        <taxon>Vibrionales</taxon>
        <taxon>Vibrionaceae</taxon>
        <taxon>Vibrio</taxon>
    </lineage>
</organism>
<proteinExistence type="predicted"/>
<feature type="transmembrane region" description="Helical" evidence="6">
    <location>
        <begin position="421"/>
        <end position="440"/>
    </location>
</feature>
<dbReference type="Pfam" id="PF03772">
    <property type="entry name" value="Competence"/>
    <property type="match status" value="1"/>
</dbReference>
<dbReference type="InterPro" id="IPR004477">
    <property type="entry name" value="ComEC_N"/>
</dbReference>
<keyword evidence="2" id="KW-1003">Cell membrane</keyword>
<feature type="transmembrane region" description="Helical" evidence="6">
    <location>
        <begin position="31"/>
        <end position="63"/>
    </location>
</feature>
<dbReference type="SMART" id="SM00849">
    <property type="entry name" value="Lactamase_B"/>
    <property type="match status" value="1"/>
</dbReference>
<protein>
    <recommendedName>
        <fullName evidence="7">Metallo-beta-lactamase domain-containing protein</fullName>
    </recommendedName>
</protein>
<feature type="transmembrane region" description="Helical" evidence="6">
    <location>
        <begin position="474"/>
        <end position="490"/>
    </location>
</feature>
<feature type="domain" description="Metallo-beta-lactamase" evidence="7">
    <location>
        <begin position="506"/>
        <end position="689"/>
    </location>
</feature>
<dbReference type="CDD" id="cd07731">
    <property type="entry name" value="ComA-like_MBL-fold"/>
    <property type="match status" value="1"/>
</dbReference>
<keyword evidence="3 6" id="KW-0812">Transmembrane</keyword>
<dbReference type="Pfam" id="PF00753">
    <property type="entry name" value="Lactamase_B"/>
    <property type="match status" value="1"/>
</dbReference>
<dbReference type="Gene3D" id="3.60.15.10">
    <property type="entry name" value="Ribonuclease Z/Hydroxyacylglutathione hydrolase-like"/>
    <property type="match status" value="1"/>
</dbReference>
<dbReference type="Proteomes" id="UP000031586">
    <property type="component" value="Unassembled WGS sequence"/>
</dbReference>
<dbReference type="InterPro" id="IPR036866">
    <property type="entry name" value="RibonucZ/Hydroxyglut_hydro"/>
</dbReference>
<evidence type="ECO:0000313" key="9">
    <source>
        <dbReference type="Proteomes" id="UP000031586"/>
    </source>
</evidence>
<evidence type="ECO:0000259" key="7">
    <source>
        <dbReference type="SMART" id="SM00849"/>
    </source>
</evidence>
<feature type="transmembrane region" description="Helical" evidence="6">
    <location>
        <begin position="229"/>
        <end position="256"/>
    </location>
</feature>
<dbReference type="SUPFAM" id="SSF56281">
    <property type="entry name" value="Metallo-hydrolase/oxidoreductase"/>
    <property type="match status" value="1"/>
</dbReference>
<dbReference type="InterPro" id="IPR004797">
    <property type="entry name" value="Competence_ComEC/Rec2"/>
</dbReference>
<dbReference type="PANTHER" id="PTHR30619:SF1">
    <property type="entry name" value="RECOMBINATION PROTEIN 2"/>
    <property type="match status" value="1"/>
</dbReference>
<evidence type="ECO:0000256" key="2">
    <source>
        <dbReference type="ARBA" id="ARBA00022475"/>
    </source>
</evidence>
<comment type="subcellular location">
    <subcellularLocation>
        <location evidence="1">Cell membrane</location>
        <topology evidence="1">Multi-pass membrane protein</topology>
    </subcellularLocation>
</comment>
<dbReference type="AlphaFoldDB" id="A0A0C1Z1B0"/>
<comment type="caution">
    <text evidence="8">The sequence shown here is derived from an EMBL/GenBank/DDBJ whole genome shotgun (WGS) entry which is preliminary data.</text>
</comment>
<evidence type="ECO:0000313" key="8">
    <source>
        <dbReference type="EMBL" id="KIF50895.1"/>
    </source>
</evidence>
<evidence type="ECO:0000256" key="3">
    <source>
        <dbReference type="ARBA" id="ARBA00022692"/>
    </source>
</evidence>
<dbReference type="NCBIfam" id="TIGR00360">
    <property type="entry name" value="ComEC_N-term"/>
    <property type="match status" value="1"/>
</dbReference>
<feature type="transmembrane region" description="Helical" evidence="6">
    <location>
        <begin position="362"/>
        <end position="384"/>
    </location>
</feature>
<dbReference type="PANTHER" id="PTHR30619">
    <property type="entry name" value="DNA INTERNALIZATION/COMPETENCE PROTEIN COMEC/REC2"/>
    <property type="match status" value="1"/>
</dbReference>